<dbReference type="GO" id="GO:0003924">
    <property type="term" value="F:GTPase activity"/>
    <property type="evidence" value="ECO:0007669"/>
    <property type="project" value="InterPro"/>
</dbReference>
<dbReference type="InterPro" id="IPR000158">
    <property type="entry name" value="Cell_div_FtsZ"/>
</dbReference>
<dbReference type="InterPro" id="IPR003008">
    <property type="entry name" value="Tubulin_FtsZ_GTPase"/>
</dbReference>
<dbReference type="InterPro" id="IPR017975">
    <property type="entry name" value="Tubulin_CS"/>
</dbReference>
<dbReference type="GO" id="GO:0005525">
    <property type="term" value="F:GTP binding"/>
    <property type="evidence" value="ECO:0007669"/>
    <property type="project" value="UniProtKB-KW"/>
</dbReference>
<dbReference type="PRINTS" id="PR00423">
    <property type="entry name" value="CELLDVISFTSZ"/>
</dbReference>
<dbReference type="HAMAP" id="MF_00909">
    <property type="entry name" value="FtsZ"/>
    <property type="match status" value="1"/>
</dbReference>
<evidence type="ECO:0000259" key="5">
    <source>
        <dbReference type="SMART" id="SM00864"/>
    </source>
</evidence>
<dbReference type="PROSITE" id="PS00227">
    <property type="entry name" value="TUBULIN"/>
    <property type="match status" value="1"/>
</dbReference>
<evidence type="ECO:0000256" key="1">
    <source>
        <dbReference type="ARBA" id="ARBA00009690"/>
    </source>
</evidence>
<evidence type="ECO:0000259" key="6">
    <source>
        <dbReference type="SMART" id="SM00865"/>
    </source>
</evidence>
<feature type="region of interest" description="Disordered" evidence="4">
    <location>
        <begin position="393"/>
        <end position="420"/>
    </location>
</feature>
<dbReference type="SUPFAM" id="SSF55307">
    <property type="entry name" value="Tubulin C-terminal domain-like"/>
    <property type="match status" value="1"/>
</dbReference>
<dbReference type="EMBL" id="JAJJMB010007708">
    <property type="protein sequence ID" value="KAI3928498.1"/>
    <property type="molecule type" value="Genomic_DNA"/>
</dbReference>
<keyword evidence="3" id="KW-0342">GTP-binding</keyword>
<accession>A0AAD4SXS4</accession>
<dbReference type="InterPro" id="IPR008280">
    <property type="entry name" value="Tub_FtsZ_C"/>
</dbReference>
<feature type="domain" description="Tubulin/FtsZ GTPase" evidence="5">
    <location>
        <begin position="65"/>
        <end position="257"/>
    </location>
</feature>
<proteinExistence type="inferred from homology"/>
<dbReference type="Proteomes" id="UP001202328">
    <property type="component" value="Unassembled WGS sequence"/>
</dbReference>
<comment type="caution">
    <text evidence="7">The sequence shown here is derived from an EMBL/GenBank/DDBJ whole genome shotgun (WGS) entry which is preliminary data.</text>
</comment>
<name>A0AAD4SXS4_9MAGN</name>
<dbReference type="FunFam" id="3.30.1330.20:FF:000012">
    <property type="entry name" value="Cell division protein FtsZ 1, chloroplastic"/>
    <property type="match status" value="1"/>
</dbReference>
<dbReference type="GO" id="GO:0032153">
    <property type="term" value="C:cell division site"/>
    <property type="evidence" value="ECO:0007669"/>
    <property type="project" value="TreeGrafter"/>
</dbReference>
<evidence type="ECO:0000313" key="8">
    <source>
        <dbReference type="Proteomes" id="UP001202328"/>
    </source>
</evidence>
<dbReference type="PROSITE" id="PS01135">
    <property type="entry name" value="FTSZ_2"/>
    <property type="match status" value="1"/>
</dbReference>
<dbReference type="PROSITE" id="PS01134">
    <property type="entry name" value="FTSZ_1"/>
    <property type="match status" value="1"/>
</dbReference>
<dbReference type="SMART" id="SM00864">
    <property type="entry name" value="Tubulin"/>
    <property type="match status" value="1"/>
</dbReference>
<dbReference type="FunFam" id="3.40.50.1440:FF:000022">
    <property type="entry name" value="Cell division protein FtsZ 1, chloroplastic"/>
    <property type="match status" value="1"/>
</dbReference>
<dbReference type="NCBIfam" id="TIGR00065">
    <property type="entry name" value="ftsZ"/>
    <property type="match status" value="1"/>
</dbReference>
<evidence type="ECO:0000256" key="2">
    <source>
        <dbReference type="ARBA" id="ARBA00022741"/>
    </source>
</evidence>
<dbReference type="CDD" id="cd02201">
    <property type="entry name" value="FtsZ_type1"/>
    <property type="match status" value="1"/>
</dbReference>
<dbReference type="InterPro" id="IPR045061">
    <property type="entry name" value="FtsZ/CetZ"/>
</dbReference>
<comment type="similarity">
    <text evidence="1">Belongs to the FtsZ family.</text>
</comment>
<dbReference type="PANTHER" id="PTHR30314:SF12">
    <property type="entry name" value="CELL DIVISION PROTEIN FTSZ HOMOLOG 1, CHLOROPLASTIC"/>
    <property type="match status" value="1"/>
</dbReference>
<reference evidence="7" key="1">
    <citation type="submission" date="2022-04" db="EMBL/GenBank/DDBJ databases">
        <title>A functionally conserved STORR gene fusion in Papaver species that diverged 16.8 million years ago.</title>
        <authorList>
            <person name="Catania T."/>
        </authorList>
    </citation>
    <scope>NUCLEOTIDE SEQUENCE</scope>
    <source>
        <strain evidence="7">S-188037</strain>
    </source>
</reference>
<dbReference type="InterPro" id="IPR037103">
    <property type="entry name" value="Tubulin/FtsZ-like_C"/>
</dbReference>
<dbReference type="PANTHER" id="PTHR30314">
    <property type="entry name" value="CELL DIVISION PROTEIN FTSZ-RELATED"/>
    <property type="match status" value="1"/>
</dbReference>
<dbReference type="AlphaFoldDB" id="A0AAD4SXS4"/>
<dbReference type="GO" id="GO:0005874">
    <property type="term" value="C:microtubule"/>
    <property type="evidence" value="ECO:0007669"/>
    <property type="project" value="InterPro"/>
</dbReference>
<evidence type="ECO:0000256" key="4">
    <source>
        <dbReference type="SAM" id="MobiDB-lite"/>
    </source>
</evidence>
<dbReference type="Gene3D" id="3.30.1330.20">
    <property type="entry name" value="Tubulin/FtsZ, C-terminal domain"/>
    <property type="match status" value="1"/>
</dbReference>
<evidence type="ECO:0000256" key="3">
    <source>
        <dbReference type="ARBA" id="ARBA00023134"/>
    </source>
</evidence>
<dbReference type="InterPro" id="IPR020805">
    <property type="entry name" value="Cell_div_FtsZ_CS"/>
</dbReference>
<dbReference type="SMART" id="SM00865">
    <property type="entry name" value="Tubulin_C"/>
    <property type="match status" value="1"/>
</dbReference>
<dbReference type="InterPro" id="IPR024757">
    <property type="entry name" value="FtsZ_C"/>
</dbReference>
<feature type="domain" description="Tubulin/FtsZ 2-layer sandwich" evidence="6">
    <location>
        <begin position="259"/>
        <end position="377"/>
    </location>
</feature>
<dbReference type="InterPro" id="IPR018316">
    <property type="entry name" value="Tubulin/FtsZ_2-layer-sand-dom"/>
</dbReference>
<organism evidence="7 8">
    <name type="scientific">Papaver atlanticum</name>
    <dbReference type="NCBI Taxonomy" id="357466"/>
    <lineage>
        <taxon>Eukaryota</taxon>
        <taxon>Viridiplantae</taxon>
        <taxon>Streptophyta</taxon>
        <taxon>Embryophyta</taxon>
        <taxon>Tracheophyta</taxon>
        <taxon>Spermatophyta</taxon>
        <taxon>Magnoliopsida</taxon>
        <taxon>Ranunculales</taxon>
        <taxon>Papaveraceae</taxon>
        <taxon>Papaveroideae</taxon>
        <taxon>Papaver</taxon>
    </lineage>
</organism>
<dbReference type="InterPro" id="IPR036525">
    <property type="entry name" value="Tubulin/FtsZ_GTPase_sf"/>
</dbReference>
<dbReference type="GO" id="GO:0010020">
    <property type="term" value="P:chloroplast fission"/>
    <property type="evidence" value="ECO:0007669"/>
    <property type="project" value="TreeGrafter"/>
</dbReference>
<dbReference type="Gene3D" id="3.40.50.1440">
    <property type="entry name" value="Tubulin/FtsZ, GTPase domain"/>
    <property type="match status" value="1"/>
</dbReference>
<dbReference type="GO" id="GO:0051301">
    <property type="term" value="P:cell division"/>
    <property type="evidence" value="ECO:0007669"/>
    <property type="project" value="TreeGrafter"/>
</dbReference>
<dbReference type="GO" id="GO:0009507">
    <property type="term" value="C:chloroplast"/>
    <property type="evidence" value="ECO:0007669"/>
    <property type="project" value="TreeGrafter"/>
</dbReference>
<dbReference type="GO" id="GO:0007017">
    <property type="term" value="P:microtubule-based process"/>
    <property type="evidence" value="ECO:0007669"/>
    <property type="project" value="InterPro"/>
</dbReference>
<protein>
    <submittedName>
        <fullName evidence="7">Uncharacterized protein</fullName>
    </submittedName>
</protein>
<dbReference type="SUPFAM" id="SSF52490">
    <property type="entry name" value="Tubulin nucleotide-binding domain-like"/>
    <property type="match status" value="1"/>
</dbReference>
<keyword evidence="2" id="KW-0547">Nucleotide-binding</keyword>
<gene>
    <name evidence="7" type="ORF">MKW98_024099</name>
</gene>
<dbReference type="Pfam" id="PF00091">
    <property type="entry name" value="Tubulin"/>
    <property type="match status" value="1"/>
</dbReference>
<keyword evidence="8" id="KW-1185">Reference proteome</keyword>
<dbReference type="Pfam" id="PF12327">
    <property type="entry name" value="FtsZ_C"/>
    <property type="match status" value="1"/>
</dbReference>
<sequence>MATFLNITNANQLISSPSISLGFAKNNFCKDVSQMGFSFKARPRRRNDFGVCCSASSFSPMESAKIKVVGVGGGGNNAVNRMIGSGLQGIEFYAINTDSQSLLQSAAKNPLQIGELLTRGLGTGGNPLLGEQAAEESKEAIAGALKGSDLVFITAGMGGGTGSGAAPVVAHIAKEAGYLTVGVVTYPFSFEGRKRSVQALEAIEKLQRNVDTLIIIPNDRLLDVADDQTSLQDAFLLADDVLRQGVQGISDIITIPGLVNVDFADVKAVMKDSGTAMLGVGVSSSKNRAEEAAEQATLAPLIGSSIQSATGVVYNITGGKDMTLQEVNRISQVVTRLADPSANIIFGAVVDDDRYNGEIQVTIIATGFSQSFQKTLLTDPRAAQLIDKAMASQESKGTPLPLEPANASPVPPRSTRRLFF</sequence>
<evidence type="ECO:0000313" key="7">
    <source>
        <dbReference type="EMBL" id="KAI3928498.1"/>
    </source>
</evidence>